<keyword evidence="4" id="KW-0808">Transferase</keyword>
<dbReference type="PANTHER" id="PTHR42885:SF1">
    <property type="entry name" value="THREONINE-PHOSPHATE DECARBOXYLASE"/>
    <property type="match status" value="1"/>
</dbReference>
<gene>
    <name evidence="4" type="ORF">R1CP_23760</name>
</gene>
<dbReference type="PANTHER" id="PTHR42885">
    <property type="entry name" value="HISTIDINOL-PHOSPHATE AMINOTRANSFERASE-RELATED"/>
    <property type="match status" value="1"/>
</dbReference>
<keyword evidence="4" id="KW-0032">Aminotransferase</keyword>
<dbReference type="EC" id="2.6.1.-" evidence="4"/>
<comment type="cofactor">
    <cofactor evidence="1">
        <name>pyridoxal 5'-phosphate</name>
        <dbReference type="ChEBI" id="CHEBI:597326"/>
    </cofactor>
</comment>
<keyword evidence="2" id="KW-0663">Pyridoxal phosphate</keyword>
<dbReference type="Proteomes" id="UP000186108">
    <property type="component" value="Chromosome"/>
</dbReference>
<proteinExistence type="predicted"/>
<evidence type="ECO:0000256" key="2">
    <source>
        <dbReference type="ARBA" id="ARBA00022898"/>
    </source>
</evidence>
<dbReference type="GO" id="GO:0030170">
    <property type="term" value="F:pyridoxal phosphate binding"/>
    <property type="evidence" value="ECO:0007669"/>
    <property type="project" value="InterPro"/>
</dbReference>
<dbReference type="CDD" id="cd00609">
    <property type="entry name" value="AAT_like"/>
    <property type="match status" value="1"/>
</dbReference>
<organism evidence="4 5">
    <name type="scientific">Rhodococcus opacus</name>
    <name type="common">Nocardia opaca</name>
    <dbReference type="NCBI Taxonomy" id="37919"/>
    <lineage>
        <taxon>Bacteria</taxon>
        <taxon>Bacillati</taxon>
        <taxon>Actinomycetota</taxon>
        <taxon>Actinomycetes</taxon>
        <taxon>Mycobacteriales</taxon>
        <taxon>Nocardiaceae</taxon>
        <taxon>Rhodococcus</taxon>
    </lineage>
</organism>
<dbReference type="InterPro" id="IPR015424">
    <property type="entry name" value="PyrdxlP-dep_Trfase"/>
</dbReference>
<reference evidence="4 5" key="1">
    <citation type="submission" date="2014-07" db="EMBL/GenBank/DDBJ databases">
        <authorList>
            <person name="Zhang J.E."/>
            <person name="Yang H."/>
            <person name="Guo J."/>
            <person name="Deng Z."/>
            <person name="Luo H."/>
            <person name="Luo M."/>
            <person name="Zhao B."/>
        </authorList>
    </citation>
    <scope>NUCLEOTIDE SEQUENCE [LARGE SCALE GENOMIC DNA]</scope>
    <source>
        <strain evidence="4 5">1CP</strain>
    </source>
</reference>
<evidence type="ECO:0000256" key="1">
    <source>
        <dbReference type="ARBA" id="ARBA00001933"/>
    </source>
</evidence>
<dbReference type="SUPFAM" id="SSF53383">
    <property type="entry name" value="PLP-dependent transferases"/>
    <property type="match status" value="1"/>
</dbReference>
<dbReference type="InterPro" id="IPR004839">
    <property type="entry name" value="Aminotransferase_I/II_large"/>
</dbReference>
<dbReference type="Gene3D" id="3.40.640.10">
    <property type="entry name" value="Type I PLP-dependent aspartate aminotransferase-like (Major domain)"/>
    <property type="match status" value="1"/>
</dbReference>
<dbReference type="GO" id="GO:0008483">
    <property type="term" value="F:transaminase activity"/>
    <property type="evidence" value="ECO:0007669"/>
    <property type="project" value="UniProtKB-KW"/>
</dbReference>
<dbReference type="EMBL" id="CP009111">
    <property type="protein sequence ID" value="ANS29420.1"/>
    <property type="molecule type" value="Genomic_DNA"/>
</dbReference>
<feature type="domain" description="Aminotransferase class I/classII large" evidence="3">
    <location>
        <begin position="38"/>
        <end position="351"/>
    </location>
</feature>
<dbReference type="NCBIfam" id="NF005915">
    <property type="entry name" value="PRK07908.1"/>
    <property type="match status" value="1"/>
</dbReference>
<dbReference type="InterPro" id="IPR015421">
    <property type="entry name" value="PyrdxlP-dep_Trfase_major"/>
</dbReference>
<dbReference type="AlphaFoldDB" id="A0A1B1K9X5"/>
<accession>A0A1B1K9X5</accession>
<evidence type="ECO:0000313" key="5">
    <source>
        <dbReference type="Proteomes" id="UP000186108"/>
    </source>
</evidence>
<dbReference type="InterPro" id="IPR015422">
    <property type="entry name" value="PyrdxlP-dep_Trfase_small"/>
</dbReference>
<evidence type="ECO:0000259" key="3">
    <source>
        <dbReference type="Pfam" id="PF00155"/>
    </source>
</evidence>
<sequence>MSPDHCPLGSTAVDIRAGSRESLRHHGDVDAGPGLLDFAVNVQGDGPPEWLRLRLADALPRLGSYPTVAADRAARTAVASRHGRSPDEVLLLSGGAEGFSLLPRLGVRKAALIHPSFTEPEWALREANVPVTQVLLGDPYVLDAASVPESADLVVIGNPTNPTSVLHPAEEILRLRRPGRIVVVDEAFADAVPGEVESLAGRSLPDVLVLRSLTKTWALAGLRCGYALGSPEILERLQVGRAHWPLGSLQVEAIAACSEPDAVAAAREHAGVLGAWRDDLIRRLSEIGVAVHQPAAAPFLLLRLPDGELVRKQLRERGIAVRRCDTFPGLGPDFLRVAVRPREQADVLIDAMKEIL</sequence>
<name>A0A1B1K9X5_RHOOP</name>
<dbReference type="PATRIC" id="fig|37919.13.peg.5008"/>
<protein>
    <submittedName>
        <fullName evidence="4">Putative aminotransferase</fullName>
        <ecNumber evidence="4">2.6.1.-</ecNumber>
    </submittedName>
</protein>
<dbReference type="Gene3D" id="3.90.1150.10">
    <property type="entry name" value="Aspartate Aminotransferase, domain 1"/>
    <property type="match status" value="1"/>
</dbReference>
<evidence type="ECO:0000313" key="4">
    <source>
        <dbReference type="EMBL" id="ANS29420.1"/>
    </source>
</evidence>
<dbReference type="Pfam" id="PF00155">
    <property type="entry name" value="Aminotran_1_2"/>
    <property type="match status" value="1"/>
</dbReference>